<evidence type="ECO:0000313" key="2">
    <source>
        <dbReference type="EMBL" id="OGD89902.1"/>
    </source>
</evidence>
<dbReference type="Proteomes" id="UP000177124">
    <property type="component" value="Unassembled WGS sequence"/>
</dbReference>
<comment type="caution">
    <text evidence="2">The sequence shown here is derived from an EMBL/GenBank/DDBJ whole genome shotgun (WGS) entry which is preliminary data.</text>
</comment>
<accession>A0A1F5GDF1</accession>
<feature type="region of interest" description="Disordered" evidence="1">
    <location>
        <begin position="1"/>
        <end position="22"/>
    </location>
</feature>
<name>A0A1F5GDF1_9BACT</name>
<reference evidence="2 3" key="1">
    <citation type="journal article" date="2016" name="Nat. Commun.">
        <title>Thousands of microbial genomes shed light on interconnected biogeochemical processes in an aquifer system.</title>
        <authorList>
            <person name="Anantharaman K."/>
            <person name="Brown C.T."/>
            <person name="Hug L.A."/>
            <person name="Sharon I."/>
            <person name="Castelle C.J."/>
            <person name="Probst A.J."/>
            <person name="Thomas B.C."/>
            <person name="Singh A."/>
            <person name="Wilkins M.J."/>
            <person name="Karaoz U."/>
            <person name="Brodie E.L."/>
            <person name="Williams K.H."/>
            <person name="Hubbard S.S."/>
            <person name="Banfield J.F."/>
        </authorList>
    </citation>
    <scope>NUCLEOTIDE SEQUENCE [LARGE SCALE GENOMIC DNA]</scope>
</reference>
<gene>
    <name evidence="2" type="ORF">A3D07_01150</name>
</gene>
<proteinExistence type="predicted"/>
<sequence length="345" mass="40423">MVERPTPPSAQETSPLHEQGGITPDHWQEVLRTLPNGDTKIAQYAQAVIAGRIDDRGYTHREYLGERHWKEIRTLNTSKVPSSRLNLEIAAYSLLEGMVGLTLDDHYYYQRARDKFLYKVNNEKSLKWMGGKGAWRDYYRQIGQEETDKTGIFKGKIKRLLLYEWLLAEGEVEDPLHKSPEELHRFAREKVTEHTLKERLRDYQGERGLSYNRLFSYLPNYYHDLVRTGDTATRIWEQLYDPNSPRLIKPYWEFTPSEIAAEKLWEDFSHHFGYHPFIAVFHNGVHNHPFLVFHSRVEMLFCERRALGGILPEIKIIREGDRKGDNDYGAIPKINGWEKPVPQAA</sequence>
<evidence type="ECO:0000256" key="1">
    <source>
        <dbReference type="SAM" id="MobiDB-lite"/>
    </source>
</evidence>
<evidence type="ECO:0000313" key="3">
    <source>
        <dbReference type="Proteomes" id="UP000177124"/>
    </source>
</evidence>
<dbReference type="AlphaFoldDB" id="A0A1F5GDF1"/>
<dbReference type="EMBL" id="MFBF01000059">
    <property type="protein sequence ID" value="OGD89902.1"/>
    <property type="molecule type" value="Genomic_DNA"/>
</dbReference>
<organism evidence="2 3">
    <name type="scientific">Candidatus Curtissbacteria bacterium RIFCSPHIGHO2_02_FULL_42_15</name>
    <dbReference type="NCBI Taxonomy" id="1797716"/>
    <lineage>
        <taxon>Bacteria</taxon>
        <taxon>Candidatus Curtissiibacteriota</taxon>
    </lineage>
</organism>
<protein>
    <submittedName>
        <fullName evidence="2">Uncharacterized protein</fullName>
    </submittedName>
</protein>